<comment type="subcellular location">
    <subcellularLocation>
        <location evidence="2">Cytoplasm</location>
    </subcellularLocation>
    <subcellularLocation>
        <location evidence="1">Nucleus</location>
    </subcellularLocation>
</comment>
<dbReference type="PANTHER" id="PTHR10126">
    <property type="entry name" value="TATA-BOX BINDING PROTEIN"/>
    <property type="match status" value="1"/>
</dbReference>
<keyword evidence="4" id="KW-0963">Cytoplasm</keyword>
<sequence>MNIMATAIQKNGMKSLTNGNLNHVGDVEHLDHGGVCNGTDNDVYKMENGQVAEQEPQPEIDILIRNVVCSFSVRCHLNLREIALNGSNVEYRRENGMITMKLRKPSATASIWSSGKITCTGAETEEEAKIAARRFARTLQKLGFKVRFNNFRVVNVLGTCLMPWAIKITSFSSHHKEHASYEPELHPGVTYKLLNPKATLKIFSTGSVTITAPSVDSVGKAIEHIFPLVYEFRKQRSIEDEALLLAKKRKLANKKYPDEFDPEAIIQNPVDDEDMMIESDGSWD</sequence>
<accession>A0A834Y6E0</accession>
<keyword evidence="12" id="KW-1185">Reference proteome</keyword>
<dbReference type="SUPFAM" id="SSF55945">
    <property type="entry name" value="TATA-box binding protein-like"/>
    <property type="match status" value="2"/>
</dbReference>
<keyword evidence="8" id="KW-0539">Nucleus</keyword>
<organism evidence="11 12">
    <name type="scientific">Aphidius gifuensis</name>
    <name type="common">Parasitoid wasp</name>
    <dbReference type="NCBI Taxonomy" id="684658"/>
    <lineage>
        <taxon>Eukaryota</taxon>
        <taxon>Metazoa</taxon>
        <taxon>Ecdysozoa</taxon>
        <taxon>Arthropoda</taxon>
        <taxon>Hexapoda</taxon>
        <taxon>Insecta</taxon>
        <taxon>Pterygota</taxon>
        <taxon>Neoptera</taxon>
        <taxon>Endopterygota</taxon>
        <taxon>Hymenoptera</taxon>
        <taxon>Apocrita</taxon>
        <taxon>Ichneumonoidea</taxon>
        <taxon>Braconidae</taxon>
        <taxon>Aphidiinae</taxon>
        <taxon>Aphidius</taxon>
    </lineage>
</organism>
<dbReference type="InterPro" id="IPR000814">
    <property type="entry name" value="TBP"/>
</dbReference>
<dbReference type="PRINTS" id="PR00686">
    <property type="entry name" value="TIFACTORIID"/>
</dbReference>
<evidence type="ECO:0000256" key="9">
    <source>
        <dbReference type="ARBA" id="ARBA00023474"/>
    </source>
</evidence>
<dbReference type="AlphaFoldDB" id="A0A834Y6E0"/>
<keyword evidence="6" id="KW-0238">DNA-binding</keyword>
<reference evidence="11 12" key="1">
    <citation type="submission" date="2020-08" db="EMBL/GenBank/DDBJ databases">
        <title>Aphidius gifuensis genome sequencing and assembly.</title>
        <authorList>
            <person name="Du Z."/>
        </authorList>
    </citation>
    <scope>NUCLEOTIDE SEQUENCE [LARGE SCALE GENOMIC DNA]</scope>
    <source>
        <strain evidence="11">YNYX2018</strain>
        <tissue evidence="11">Adults</tissue>
    </source>
</reference>
<evidence type="ECO:0000256" key="5">
    <source>
        <dbReference type="ARBA" id="ARBA00023015"/>
    </source>
</evidence>
<evidence type="ECO:0000256" key="8">
    <source>
        <dbReference type="ARBA" id="ARBA00023242"/>
    </source>
</evidence>
<evidence type="ECO:0000256" key="4">
    <source>
        <dbReference type="ARBA" id="ARBA00022490"/>
    </source>
</evidence>
<keyword evidence="7" id="KW-0804">Transcription</keyword>
<evidence type="ECO:0000313" key="12">
    <source>
        <dbReference type="Proteomes" id="UP000639338"/>
    </source>
</evidence>
<dbReference type="Proteomes" id="UP000639338">
    <property type="component" value="Unassembled WGS sequence"/>
</dbReference>
<comment type="similarity">
    <text evidence="3">Belongs to the TBP family.</text>
</comment>
<gene>
    <name evidence="11" type="ORF">HCN44_009386</name>
</gene>
<dbReference type="GO" id="GO:0005634">
    <property type="term" value="C:nucleus"/>
    <property type="evidence" value="ECO:0007669"/>
    <property type="project" value="UniProtKB-SubCell"/>
</dbReference>
<name>A0A834Y6E0_APHGI</name>
<dbReference type="FunFam" id="3.30.310.10:FF:000005">
    <property type="entry name" value="TATA box-binding protein-like 1"/>
    <property type="match status" value="1"/>
</dbReference>
<evidence type="ECO:0000256" key="6">
    <source>
        <dbReference type="ARBA" id="ARBA00023125"/>
    </source>
</evidence>
<protein>
    <recommendedName>
        <fullName evidence="9">TATA box-binding protein-like 1</fullName>
    </recommendedName>
    <alternativeName>
        <fullName evidence="10">TBP-like factor</fullName>
    </alternativeName>
</protein>
<dbReference type="EMBL" id="JACMRX010000001">
    <property type="protein sequence ID" value="KAF7997988.1"/>
    <property type="molecule type" value="Genomic_DNA"/>
</dbReference>
<dbReference type="Pfam" id="PF00352">
    <property type="entry name" value="TBP"/>
    <property type="match status" value="2"/>
</dbReference>
<dbReference type="GO" id="GO:0005737">
    <property type="term" value="C:cytoplasm"/>
    <property type="evidence" value="ECO:0007669"/>
    <property type="project" value="UniProtKB-SubCell"/>
</dbReference>
<dbReference type="OrthoDB" id="2127950at2759"/>
<dbReference type="GO" id="GO:0006352">
    <property type="term" value="P:DNA-templated transcription initiation"/>
    <property type="evidence" value="ECO:0007669"/>
    <property type="project" value="InterPro"/>
</dbReference>
<evidence type="ECO:0000256" key="2">
    <source>
        <dbReference type="ARBA" id="ARBA00004496"/>
    </source>
</evidence>
<proteinExistence type="inferred from homology"/>
<evidence type="ECO:0000313" key="11">
    <source>
        <dbReference type="EMBL" id="KAF7997988.1"/>
    </source>
</evidence>
<dbReference type="InterPro" id="IPR015445">
    <property type="entry name" value="TBP-like"/>
</dbReference>
<evidence type="ECO:0000256" key="1">
    <source>
        <dbReference type="ARBA" id="ARBA00004123"/>
    </source>
</evidence>
<evidence type="ECO:0000256" key="7">
    <source>
        <dbReference type="ARBA" id="ARBA00023163"/>
    </source>
</evidence>
<keyword evidence="5" id="KW-0805">Transcription regulation</keyword>
<evidence type="ECO:0000256" key="10">
    <source>
        <dbReference type="ARBA" id="ARBA00033173"/>
    </source>
</evidence>
<comment type="caution">
    <text evidence="11">The sequence shown here is derived from an EMBL/GenBank/DDBJ whole genome shotgun (WGS) entry which is preliminary data.</text>
</comment>
<dbReference type="FunFam" id="3.30.310.10:FF:000009">
    <property type="entry name" value="TatA box-binding protein-like protein 1"/>
    <property type="match status" value="1"/>
</dbReference>
<dbReference type="GO" id="GO:0003677">
    <property type="term" value="F:DNA binding"/>
    <property type="evidence" value="ECO:0007669"/>
    <property type="project" value="UniProtKB-KW"/>
</dbReference>
<evidence type="ECO:0000256" key="3">
    <source>
        <dbReference type="ARBA" id="ARBA00005560"/>
    </source>
</evidence>
<dbReference type="Gene3D" id="3.30.310.10">
    <property type="entry name" value="TATA-Binding Protein"/>
    <property type="match status" value="2"/>
</dbReference>
<dbReference type="InterPro" id="IPR012295">
    <property type="entry name" value="TBP_dom_sf"/>
</dbReference>
<dbReference type="CDD" id="cd04517">
    <property type="entry name" value="TLF"/>
    <property type="match status" value="1"/>
</dbReference>